<dbReference type="Gene3D" id="3.40.50.150">
    <property type="entry name" value="Vaccinia Virus protein VP39"/>
    <property type="match status" value="1"/>
</dbReference>
<dbReference type="EMBL" id="BAAABX010000015">
    <property type="protein sequence ID" value="GAA0395618.1"/>
    <property type="molecule type" value="Genomic_DNA"/>
</dbReference>
<accession>A0ABN0YHF7</accession>
<name>A0ABN0YHF7_9ACTN</name>
<dbReference type="Proteomes" id="UP001500879">
    <property type="component" value="Unassembled WGS sequence"/>
</dbReference>
<organism evidence="7 8">
    <name type="scientific">Streptomyces luteireticuli</name>
    <dbReference type="NCBI Taxonomy" id="173858"/>
    <lineage>
        <taxon>Bacteria</taxon>
        <taxon>Bacillati</taxon>
        <taxon>Actinomycetota</taxon>
        <taxon>Actinomycetes</taxon>
        <taxon>Kitasatosporales</taxon>
        <taxon>Streptomycetaceae</taxon>
        <taxon>Streptomyces</taxon>
    </lineage>
</organism>
<dbReference type="SUPFAM" id="SSF53335">
    <property type="entry name" value="S-adenosyl-L-methionine-dependent methyltransferases"/>
    <property type="match status" value="1"/>
</dbReference>
<evidence type="ECO:0000256" key="4">
    <source>
        <dbReference type="ARBA" id="ARBA00022679"/>
    </source>
</evidence>
<keyword evidence="4" id="KW-0808">Transferase</keyword>
<dbReference type="GO" id="GO:0032259">
    <property type="term" value="P:methylation"/>
    <property type="evidence" value="ECO:0007669"/>
    <property type="project" value="UniProtKB-KW"/>
</dbReference>
<gene>
    <name evidence="7" type="ORF">GCM10010357_15820</name>
</gene>
<dbReference type="NCBIfam" id="TIGR00027">
    <property type="entry name" value="mthyl_TIGR00027"/>
    <property type="match status" value="1"/>
</dbReference>
<evidence type="ECO:0000313" key="7">
    <source>
        <dbReference type="EMBL" id="GAA0395618.1"/>
    </source>
</evidence>
<dbReference type="EC" id="2.1.1.-" evidence="6"/>
<comment type="similarity">
    <text evidence="2 6">Belongs to the UPF0677 family.</text>
</comment>
<dbReference type="InterPro" id="IPR029063">
    <property type="entry name" value="SAM-dependent_MTases_sf"/>
</dbReference>
<protein>
    <recommendedName>
        <fullName evidence="6">S-adenosyl-L-methionine-dependent methyltransferase</fullName>
        <ecNumber evidence="6">2.1.1.-</ecNumber>
    </recommendedName>
</protein>
<evidence type="ECO:0000256" key="3">
    <source>
        <dbReference type="ARBA" id="ARBA00022603"/>
    </source>
</evidence>
<comment type="function">
    <text evidence="1 6">Exhibits S-adenosyl-L-methionine-dependent methyltransferase activity.</text>
</comment>
<reference evidence="7 8" key="1">
    <citation type="journal article" date="2019" name="Int. J. Syst. Evol. Microbiol.">
        <title>The Global Catalogue of Microorganisms (GCM) 10K type strain sequencing project: providing services to taxonomists for standard genome sequencing and annotation.</title>
        <authorList>
            <consortium name="The Broad Institute Genomics Platform"/>
            <consortium name="The Broad Institute Genome Sequencing Center for Infectious Disease"/>
            <person name="Wu L."/>
            <person name="Ma J."/>
        </authorList>
    </citation>
    <scope>NUCLEOTIDE SEQUENCE [LARGE SCALE GENOMIC DNA]</scope>
    <source>
        <strain evidence="7 8">JCM 4788</strain>
    </source>
</reference>
<comment type="caution">
    <text evidence="7">The sequence shown here is derived from an EMBL/GenBank/DDBJ whole genome shotgun (WGS) entry which is preliminary data.</text>
</comment>
<dbReference type="InterPro" id="IPR011610">
    <property type="entry name" value="SAM_mthyl_Trfase_ML2640-like"/>
</dbReference>
<evidence type="ECO:0000256" key="6">
    <source>
        <dbReference type="RuleBase" id="RU362030"/>
    </source>
</evidence>
<dbReference type="PANTHER" id="PTHR43619:SF2">
    <property type="entry name" value="S-ADENOSYL-L-METHIONINE-DEPENDENT METHYLTRANSFERASES SUPERFAMILY PROTEIN"/>
    <property type="match status" value="1"/>
</dbReference>
<evidence type="ECO:0000256" key="1">
    <source>
        <dbReference type="ARBA" id="ARBA00003907"/>
    </source>
</evidence>
<keyword evidence="3 6" id="KW-0489">Methyltransferase</keyword>
<sequence>MSSDSNHRIPEGVGRTALAVAHARMLESRRPDRLFDDPHAAAFMAAAGTYDAAGRDSTPSPGLVGVMHHIAVRTRFFDDFVLRAAADGCRQFVLPAAGLDTRAYRLDWPADEEVVWYEIDTPEVLAFKERVLAERAAVPKVGRTSLAADLRRPGWTAALTDAGFDPARPSAWLVEGLLVYLEAADAARLLERAGALAAPGSRLALTHGLGAGDTSPHGRAATVPEMASVFALWKGGLPEDPVDWLARRGWRAAWHDRAEAAMAYGRPAGYVSAKRSFVTAERQ</sequence>
<dbReference type="InterPro" id="IPR007213">
    <property type="entry name" value="Ppm1/Ppm2/Tcmp"/>
</dbReference>
<evidence type="ECO:0000256" key="2">
    <source>
        <dbReference type="ARBA" id="ARBA00008138"/>
    </source>
</evidence>
<dbReference type="GO" id="GO:0008168">
    <property type="term" value="F:methyltransferase activity"/>
    <property type="evidence" value="ECO:0007669"/>
    <property type="project" value="UniProtKB-KW"/>
</dbReference>
<proteinExistence type="inferred from homology"/>
<keyword evidence="8" id="KW-1185">Reference proteome</keyword>
<evidence type="ECO:0000256" key="5">
    <source>
        <dbReference type="ARBA" id="ARBA00022691"/>
    </source>
</evidence>
<keyword evidence="5 6" id="KW-0949">S-adenosyl-L-methionine</keyword>
<dbReference type="PANTHER" id="PTHR43619">
    <property type="entry name" value="S-ADENOSYL-L-METHIONINE-DEPENDENT METHYLTRANSFERASE YKTD-RELATED"/>
    <property type="match status" value="1"/>
</dbReference>
<dbReference type="Pfam" id="PF04072">
    <property type="entry name" value="LCM"/>
    <property type="match status" value="1"/>
</dbReference>
<dbReference type="RefSeq" id="WP_344021391.1">
    <property type="nucleotide sequence ID" value="NZ_BAAABX010000015.1"/>
</dbReference>
<evidence type="ECO:0000313" key="8">
    <source>
        <dbReference type="Proteomes" id="UP001500879"/>
    </source>
</evidence>